<dbReference type="GO" id="GO:0000045">
    <property type="term" value="P:autophagosome assembly"/>
    <property type="evidence" value="ECO:0007669"/>
    <property type="project" value="TreeGrafter"/>
</dbReference>
<dbReference type="GO" id="GO:0015031">
    <property type="term" value="P:protein transport"/>
    <property type="evidence" value="ECO:0007669"/>
    <property type="project" value="UniProtKB-KW"/>
</dbReference>
<keyword evidence="14" id="KW-1185">Reference proteome</keyword>
<name>A0A8B7XV87_ACAPL</name>
<feature type="compositionally biased region" description="Polar residues" evidence="12">
    <location>
        <begin position="194"/>
        <end position="207"/>
    </location>
</feature>
<evidence type="ECO:0000313" key="16">
    <source>
        <dbReference type="RefSeq" id="XP_022084158.1"/>
    </source>
</evidence>
<dbReference type="GO" id="GO:0004197">
    <property type="term" value="F:cysteine-type endopeptidase activity"/>
    <property type="evidence" value="ECO:0007669"/>
    <property type="project" value="TreeGrafter"/>
</dbReference>
<sequence>MMDVALGNVACVTYESGMVSIEDFPHDKGPVWIMGRKYDINRHRQEAKRDVHSRLWMTYRRGFANIGGTGPTTDQGWGCMLRCGQMMLAQALICRHLGRDWRWNPTEPEESYTRILKMFLDRKDCPYSIQQIAQMGVGEGKSVGMWFGPNTVAQVLRKLVAFDSWSNMAVHVALDNTVVQEDIRKVCCGSRETQCGHASSTQPPSNKSVHETKSDARAESAFTRAWRPVLIFIPLRLGLNEINAVYVKRLKRCFTLRQSLGVIGGKPNHAHYFIGFVGDELIYLDPHTTQPALTTDKWGFLQDEGYHCDHACRMNIHNLDPSIALGYYCHDEADFEAWCKDIQQVIKEQDLSPMFELTEERPSHWPPFDPGQSSMETSFGVLYTTAGVKARDKSVLHVSSKQWNSTSRATGTNDRGSCCTYHNARILTDVYQHRHEGSLHTVASVSLMDKSSRSRIDHENSFINLLVTCW</sequence>
<evidence type="ECO:0000313" key="14">
    <source>
        <dbReference type="Proteomes" id="UP000694845"/>
    </source>
</evidence>
<evidence type="ECO:0000259" key="13">
    <source>
        <dbReference type="Pfam" id="PF03416"/>
    </source>
</evidence>
<dbReference type="InterPro" id="IPR038765">
    <property type="entry name" value="Papain-like_cys_pep_sf"/>
</dbReference>
<dbReference type="GO" id="GO:0000423">
    <property type="term" value="P:mitophagy"/>
    <property type="evidence" value="ECO:0007669"/>
    <property type="project" value="TreeGrafter"/>
</dbReference>
<evidence type="ECO:0000256" key="8">
    <source>
        <dbReference type="ARBA" id="ARBA00022927"/>
    </source>
</evidence>
<evidence type="ECO:0000256" key="7">
    <source>
        <dbReference type="ARBA" id="ARBA00022807"/>
    </source>
</evidence>
<dbReference type="KEGG" id="aplc:110975731"/>
<dbReference type="CTD" id="23192"/>
<evidence type="ECO:0000256" key="11">
    <source>
        <dbReference type="RuleBase" id="RU363115"/>
    </source>
</evidence>
<dbReference type="RefSeq" id="XP_022084159.1">
    <property type="nucleotide sequence ID" value="XM_022228467.1"/>
</dbReference>
<dbReference type="EC" id="3.4.22.-" evidence="11"/>
<keyword evidence="4 11" id="KW-0963">Cytoplasm</keyword>
<keyword evidence="9 11" id="KW-0072">Autophagy</keyword>
<evidence type="ECO:0000256" key="6">
    <source>
        <dbReference type="ARBA" id="ARBA00022801"/>
    </source>
</evidence>
<evidence type="ECO:0000256" key="12">
    <source>
        <dbReference type="SAM" id="MobiDB-lite"/>
    </source>
</evidence>
<comment type="function">
    <text evidence="11">Cysteine protease that plays a key role in autophagy by mediating both proteolytic activation and delipidation of ATG8 family proteins.</text>
</comment>
<evidence type="ECO:0000256" key="5">
    <source>
        <dbReference type="ARBA" id="ARBA00022670"/>
    </source>
</evidence>
<evidence type="ECO:0000256" key="4">
    <source>
        <dbReference type="ARBA" id="ARBA00022490"/>
    </source>
</evidence>
<dbReference type="RefSeq" id="XP_022084157.1">
    <property type="nucleotide sequence ID" value="XM_022228465.1"/>
</dbReference>
<comment type="catalytic activity">
    <reaction evidence="10">
        <text>[protein]-C-terminal L-amino acid-glycyl-phosphatidylethanolamide + H2O = [protein]-C-terminal L-amino acid-glycine + a 1,2-diacyl-sn-glycero-3-phosphoethanolamine</text>
        <dbReference type="Rhea" id="RHEA:67548"/>
        <dbReference type="Rhea" id="RHEA-COMP:17323"/>
        <dbReference type="Rhea" id="RHEA-COMP:17324"/>
        <dbReference type="ChEBI" id="CHEBI:15377"/>
        <dbReference type="ChEBI" id="CHEBI:64612"/>
        <dbReference type="ChEBI" id="CHEBI:172940"/>
        <dbReference type="ChEBI" id="CHEBI:172941"/>
    </reaction>
    <physiologicalReaction direction="left-to-right" evidence="10">
        <dbReference type="Rhea" id="RHEA:67549"/>
    </physiologicalReaction>
</comment>
<evidence type="ECO:0000256" key="9">
    <source>
        <dbReference type="ARBA" id="ARBA00023006"/>
    </source>
</evidence>
<evidence type="ECO:0000313" key="17">
    <source>
        <dbReference type="RefSeq" id="XP_022084159.1"/>
    </source>
</evidence>
<evidence type="ECO:0000256" key="2">
    <source>
        <dbReference type="ARBA" id="ARBA00010958"/>
    </source>
</evidence>
<keyword evidence="3" id="KW-0813">Transport</keyword>
<dbReference type="GO" id="GO:0005737">
    <property type="term" value="C:cytoplasm"/>
    <property type="evidence" value="ECO:0007669"/>
    <property type="project" value="UniProtKB-SubCell"/>
</dbReference>
<comment type="similarity">
    <text evidence="2 11">Belongs to the peptidase C54 family.</text>
</comment>
<dbReference type="GO" id="GO:0016485">
    <property type="term" value="P:protein processing"/>
    <property type="evidence" value="ECO:0007669"/>
    <property type="project" value="TreeGrafter"/>
</dbReference>
<reference evidence="15 16" key="1">
    <citation type="submission" date="2025-04" db="UniProtKB">
        <authorList>
            <consortium name="RefSeq"/>
        </authorList>
    </citation>
    <scope>IDENTIFICATION</scope>
</reference>
<evidence type="ECO:0000256" key="10">
    <source>
        <dbReference type="ARBA" id="ARBA00029362"/>
    </source>
</evidence>
<protein>
    <recommendedName>
        <fullName evidence="11">Cysteine protease</fullName>
        <ecNumber evidence="11">3.4.22.-</ecNumber>
    </recommendedName>
</protein>
<dbReference type="OrthoDB" id="2960936at2759"/>
<keyword evidence="5 11" id="KW-0645">Protease</keyword>
<dbReference type="InterPro" id="IPR046792">
    <property type="entry name" value="Peptidase_C54_cat"/>
</dbReference>
<gene>
    <name evidence="15 16 17" type="primary">LOC110975731</name>
</gene>
<dbReference type="GO" id="GO:0019786">
    <property type="term" value="F:protein-phosphatidylethanolamide deconjugating activity"/>
    <property type="evidence" value="ECO:0007669"/>
    <property type="project" value="InterPro"/>
</dbReference>
<dbReference type="GO" id="GO:0034727">
    <property type="term" value="P:piecemeal microautophagy of the nucleus"/>
    <property type="evidence" value="ECO:0007669"/>
    <property type="project" value="TreeGrafter"/>
</dbReference>
<dbReference type="RefSeq" id="XP_022084158.1">
    <property type="nucleotide sequence ID" value="XM_022228466.1"/>
</dbReference>
<dbReference type="PANTHER" id="PTHR22624">
    <property type="entry name" value="CYSTEINE PROTEASE ATG4"/>
    <property type="match status" value="1"/>
</dbReference>
<evidence type="ECO:0000256" key="3">
    <source>
        <dbReference type="ARBA" id="ARBA00022448"/>
    </source>
</evidence>
<dbReference type="GeneID" id="110975731"/>
<proteinExistence type="inferred from homology"/>
<evidence type="ECO:0000313" key="15">
    <source>
        <dbReference type="RefSeq" id="XP_022084157.1"/>
    </source>
</evidence>
<organism evidence="14 15">
    <name type="scientific">Acanthaster planci</name>
    <name type="common">Crown-of-thorns starfish</name>
    <dbReference type="NCBI Taxonomy" id="133434"/>
    <lineage>
        <taxon>Eukaryota</taxon>
        <taxon>Metazoa</taxon>
        <taxon>Echinodermata</taxon>
        <taxon>Eleutherozoa</taxon>
        <taxon>Asterozoa</taxon>
        <taxon>Asteroidea</taxon>
        <taxon>Valvatacea</taxon>
        <taxon>Valvatida</taxon>
        <taxon>Acanthasteridae</taxon>
        <taxon>Acanthaster</taxon>
    </lineage>
</organism>
<evidence type="ECO:0000256" key="1">
    <source>
        <dbReference type="ARBA" id="ARBA00004496"/>
    </source>
</evidence>
<keyword evidence="8 11" id="KW-0653">Protein transport</keyword>
<dbReference type="PANTHER" id="PTHR22624:SF49">
    <property type="entry name" value="CYSTEINE PROTEASE"/>
    <property type="match status" value="1"/>
</dbReference>
<keyword evidence="7" id="KW-0788">Thiol protease</keyword>
<feature type="region of interest" description="Disordered" evidence="12">
    <location>
        <begin position="194"/>
        <end position="214"/>
    </location>
</feature>
<dbReference type="SUPFAM" id="SSF54001">
    <property type="entry name" value="Cysteine proteinases"/>
    <property type="match status" value="1"/>
</dbReference>
<feature type="domain" description="Peptidase C54 catalytic" evidence="13">
    <location>
        <begin position="45"/>
        <end position="340"/>
    </location>
</feature>
<dbReference type="AlphaFoldDB" id="A0A8B7XV87"/>
<dbReference type="GO" id="GO:0035973">
    <property type="term" value="P:aggrephagy"/>
    <property type="evidence" value="ECO:0007669"/>
    <property type="project" value="TreeGrafter"/>
</dbReference>
<comment type="subcellular location">
    <subcellularLocation>
        <location evidence="1 11">Cytoplasm</location>
    </subcellularLocation>
</comment>
<dbReference type="Proteomes" id="UP000694845">
    <property type="component" value="Unplaced"/>
</dbReference>
<accession>A0A8B7XV87</accession>
<keyword evidence="6 11" id="KW-0378">Hydrolase</keyword>
<dbReference type="InterPro" id="IPR005078">
    <property type="entry name" value="Peptidase_C54"/>
</dbReference>
<dbReference type="Pfam" id="PF03416">
    <property type="entry name" value="Peptidase_C54"/>
    <property type="match status" value="1"/>
</dbReference>